<name>A0AAE1PUB8_9EUCA</name>
<dbReference type="AlphaFoldDB" id="A0AAE1PUB8"/>
<dbReference type="PANTHER" id="PTHR11927">
    <property type="entry name" value="GALACTOSIDE 2-L-FUCOSYLTRANSFERASE"/>
    <property type="match status" value="1"/>
</dbReference>
<proteinExistence type="inferred from homology"/>
<keyword evidence="3" id="KW-0333">Golgi apparatus</keyword>
<comment type="subcellular location">
    <subcellularLocation>
        <location evidence="3">Golgi apparatus</location>
        <location evidence="3">Golgi stack membrane</location>
        <topology evidence="3">Single-pass type II membrane protein</topology>
    </subcellularLocation>
</comment>
<sequence>MVKQENVKVKPLPPTIIPPTSWVKYFKEWHGLRFPVMTCIPCGRLGNLMGEYATMYSLKRHYNVSVVMNSEFKNRIKHIFLNTSLPDIPASAGHLNQTNWTPVRNIGSLVNYAPIELAAAGLLGPEKFIMRGYPFEIQMFHPFKEELRKEFTFTPNTTIKVNGFLSKIMENRSPELPHPVFVGFHIRRTDFQNHIQMLYGGSLPETTFFTRALTHYRTKFPDAAVFVVASDDLQYARSKLDQYHDVFFSPGFSPEEDMALLSSCNHSIYTTGSYGFWSSYLAGGEVVYADITTKNTFRFSRQMFEGSGLDNFIPLPIN</sequence>
<evidence type="ECO:0000256" key="2">
    <source>
        <dbReference type="ARBA" id="ARBA00022679"/>
    </source>
</evidence>
<comment type="similarity">
    <text evidence="3">Belongs to the glycosyltransferase 11 family.</text>
</comment>
<dbReference type="GO" id="GO:0005975">
    <property type="term" value="P:carbohydrate metabolic process"/>
    <property type="evidence" value="ECO:0007669"/>
    <property type="project" value="InterPro"/>
</dbReference>
<protein>
    <recommendedName>
        <fullName evidence="3">L-Fucosyltransferase</fullName>
        <ecNumber evidence="3">2.4.1.-</ecNumber>
    </recommendedName>
</protein>
<keyword evidence="3" id="KW-0325">Glycoprotein</keyword>
<dbReference type="EC" id="2.4.1.-" evidence="3"/>
<dbReference type="Pfam" id="PF01531">
    <property type="entry name" value="Glyco_transf_11"/>
    <property type="match status" value="1"/>
</dbReference>
<keyword evidence="1 3" id="KW-0328">Glycosyltransferase</keyword>
<accession>A0AAE1PUB8</accession>
<evidence type="ECO:0000313" key="5">
    <source>
        <dbReference type="Proteomes" id="UP001292094"/>
    </source>
</evidence>
<evidence type="ECO:0000256" key="3">
    <source>
        <dbReference type="RuleBase" id="RU363129"/>
    </source>
</evidence>
<gene>
    <name evidence="4" type="ORF">Pmani_014400</name>
</gene>
<keyword evidence="3" id="KW-0735">Signal-anchor</keyword>
<organism evidence="4 5">
    <name type="scientific">Petrolisthes manimaculis</name>
    <dbReference type="NCBI Taxonomy" id="1843537"/>
    <lineage>
        <taxon>Eukaryota</taxon>
        <taxon>Metazoa</taxon>
        <taxon>Ecdysozoa</taxon>
        <taxon>Arthropoda</taxon>
        <taxon>Crustacea</taxon>
        <taxon>Multicrustacea</taxon>
        <taxon>Malacostraca</taxon>
        <taxon>Eumalacostraca</taxon>
        <taxon>Eucarida</taxon>
        <taxon>Decapoda</taxon>
        <taxon>Pleocyemata</taxon>
        <taxon>Anomura</taxon>
        <taxon>Galatheoidea</taxon>
        <taxon>Porcellanidae</taxon>
        <taxon>Petrolisthes</taxon>
    </lineage>
</organism>
<keyword evidence="2 3" id="KW-0808">Transferase</keyword>
<reference evidence="4" key="1">
    <citation type="submission" date="2023-11" db="EMBL/GenBank/DDBJ databases">
        <title>Genome assemblies of two species of porcelain crab, Petrolisthes cinctipes and Petrolisthes manimaculis (Anomura: Porcellanidae).</title>
        <authorList>
            <person name="Angst P."/>
        </authorList>
    </citation>
    <scope>NUCLEOTIDE SEQUENCE</scope>
    <source>
        <strain evidence="4">PB745_02</strain>
        <tissue evidence="4">Gill</tissue>
    </source>
</reference>
<evidence type="ECO:0000256" key="1">
    <source>
        <dbReference type="ARBA" id="ARBA00022676"/>
    </source>
</evidence>
<dbReference type="GO" id="GO:0032580">
    <property type="term" value="C:Golgi cisterna membrane"/>
    <property type="evidence" value="ECO:0007669"/>
    <property type="project" value="UniProtKB-SubCell"/>
</dbReference>
<dbReference type="PANTHER" id="PTHR11927:SF9">
    <property type="entry name" value="L-FUCOSYLTRANSFERASE"/>
    <property type="match status" value="1"/>
</dbReference>
<evidence type="ECO:0000313" key="4">
    <source>
        <dbReference type="EMBL" id="KAK4314246.1"/>
    </source>
</evidence>
<comment type="caution">
    <text evidence="4">The sequence shown here is derived from an EMBL/GenBank/DDBJ whole genome shotgun (WGS) entry which is preliminary data.</text>
</comment>
<keyword evidence="3" id="KW-0812">Transmembrane</keyword>
<dbReference type="GO" id="GO:0008107">
    <property type="term" value="F:galactoside 2-alpha-L-fucosyltransferase activity"/>
    <property type="evidence" value="ECO:0007669"/>
    <property type="project" value="InterPro"/>
</dbReference>
<comment type="pathway">
    <text evidence="3">Protein modification; protein glycosylation.</text>
</comment>
<keyword evidence="5" id="KW-1185">Reference proteome</keyword>
<dbReference type="CDD" id="cd11301">
    <property type="entry name" value="Fut1_Fut2_like"/>
    <property type="match status" value="1"/>
</dbReference>
<dbReference type="Proteomes" id="UP001292094">
    <property type="component" value="Unassembled WGS sequence"/>
</dbReference>
<dbReference type="EMBL" id="JAWZYT010001232">
    <property type="protein sequence ID" value="KAK4314246.1"/>
    <property type="molecule type" value="Genomic_DNA"/>
</dbReference>
<dbReference type="InterPro" id="IPR002516">
    <property type="entry name" value="Glyco_trans_11"/>
</dbReference>